<comment type="similarity">
    <text evidence="6">Belongs to the WRKY group II-e family.</text>
</comment>
<keyword evidence="3" id="KW-0238">DNA-binding</keyword>
<dbReference type="InterPro" id="IPR003657">
    <property type="entry name" value="WRKY_dom"/>
</dbReference>
<dbReference type="Pfam" id="PF03106">
    <property type="entry name" value="WRKY"/>
    <property type="match status" value="1"/>
</dbReference>
<evidence type="ECO:0000256" key="7">
    <source>
        <dbReference type="SAM" id="MobiDB-lite"/>
    </source>
</evidence>
<dbReference type="SUPFAM" id="SSF118290">
    <property type="entry name" value="WRKY DNA-binding domain"/>
    <property type="match status" value="1"/>
</dbReference>
<dbReference type="GO" id="GO:0005634">
    <property type="term" value="C:nucleus"/>
    <property type="evidence" value="ECO:0007669"/>
    <property type="project" value="UniProtKB-SubCell"/>
</dbReference>
<comment type="subcellular location">
    <subcellularLocation>
        <location evidence="1">Nucleus</location>
    </subcellularLocation>
</comment>
<feature type="domain" description="WRKY" evidence="8">
    <location>
        <begin position="136"/>
        <end position="198"/>
    </location>
</feature>
<dbReference type="AlphaFoldDB" id="A0AAN9R8V4"/>
<dbReference type="InterPro" id="IPR044810">
    <property type="entry name" value="WRKY_plant"/>
</dbReference>
<evidence type="ECO:0000259" key="8">
    <source>
        <dbReference type="PROSITE" id="PS50811"/>
    </source>
</evidence>
<evidence type="ECO:0000256" key="6">
    <source>
        <dbReference type="ARBA" id="ARBA00060761"/>
    </source>
</evidence>
<dbReference type="GO" id="GO:0003700">
    <property type="term" value="F:DNA-binding transcription factor activity"/>
    <property type="evidence" value="ECO:0007669"/>
    <property type="project" value="InterPro"/>
</dbReference>
<sequence length="254" mass="28828">MRSQLEELARVMAWDLQAIVGCTIAPATTMDNPNLILSQGFCAEQDDLLCDFQEFSETKTVLNELEEIYKPFYPRVHNNPHPIISSSQPIPDKNVKELKLSNKVDEQAQDLHDTEASKCRKSKKKQKNKRVVKYMTAADGVSDPWAWRKYGQKPIKGSPYPRSYYRCSSSKGCLARKFVERSHLDPGVLIVTYTAEHSPHPTRKNSRTGKGSSKIAPPTTHSDDLQTLSPRINVVVEAMEVEHDRFEVEQSKRA</sequence>
<evidence type="ECO:0000256" key="2">
    <source>
        <dbReference type="ARBA" id="ARBA00023015"/>
    </source>
</evidence>
<accession>A0AAN9R8V4</accession>
<organism evidence="9 10">
    <name type="scientific">Phaseolus coccineus</name>
    <name type="common">Scarlet runner bean</name>
    <name type="synonym">Phaseolus multiflorus</name>
    <dbReference type="NCBI Taxonomy" id="3886"/>
    <lineage>
        <taxon>Eukaryota</taxon>
        <taxon>Viridiplantae</taxon>
        <taxon>Streptophyta</taxon>
        <taxon>Embryophyta</taxon>
        <taxon>Tracheophyta</taxon>
        <taxon>Spermatophyta</taxon>
        <taxon>Magnoliopsida</taxon>
        <taxon>eudicotyledons</taxon>
        <taxon>Gunneridae</taxon>
        <taxon>Pentapetalae</taxon>
        <taxon>rosids</taxon>
        <taxon>fabids</taxon>
        <taxon>Fabales</taxon>
        <taxon>Fabaceae</taxon>
        <taxon>Papilionoideae</taxon>
        <taxon>50 kb inversion clade</taxon>
        <taxon>NPAAA clade</taxon>
        <taxon>indigoferoid/millettioid clade</taxon>
        <taxon>Phaseoleae</taxon>
        <taxon>Phaseolus</taxon>
    </lineage>
</organism>
<feature type="region of interest" description="Disordered" evidence="7">
    <location>
        <begin position="195"/>
        <end position="229"/>
    </location>
</feature>
<evidence type="ECO:0000313" key="10">
    <source>
        <dbReference type="Proteomes" id="UP001374584"/>
    </source>
</evidence>
<reference evidence="9 10" key="1">
    <citation type="submission" date="2024-01" db="EMBL/GenBank/DDBJ databases">
        <title>The genomes of 5 underutilized Papilionoideae crops provide insights into root nodulation and disease resistanc.</title>
        <authorList>
            <person name="Jiang F."/>
        </authorList>
    </citation>
    <scope>NUCLEOTIDE SEQUENCE [LARGE SCALE GENOMIC DNA]</scope>
    <source>
        <strain evidence="9">JINMINGXINNONG_FW02</strain>
        <tissue evidence="9">Leaves</tissue>
    </source>
</reference>
<dbReference type="FunFam" id="2.20.25.80:FF:000007">
    <property type="entry name" value="WRKY transcription factor 22"/>
    <property type="match status" value="1"/>
</dbReference>
<keyword evidence="10" id="KW-1185">Reference proteome</keyword>
<dbReference type="Gene3D" id="2.20.25.80">
    <property type="entry name" value="WRKY domain"/>
    <property type="match status" value="1"/>
</dbReference>
<name>A0AAN9R8V4_PHACN</name>
<dbReference type="PROSITE" id="PS50811">
    <property type="entry name" value="WRKY"/>
    <property type="match status" value="1"/>
</dbReference>
<evidence type="ECO:0000256" key="1">
    <source>
        <dbReference type="ARBA" id="ARBA00004123"/>
    </source>
</evidence>
<dbReference type="SMART" id="SM00774">
    <property type="entry name" value="WRKY"/>
    <property type="match status" value="1"/>
</dbReference>
<evidence type="ECO:0000256" key="4">
    <source>
        <dbReference type="ARBA" id="ARBA00023163"/>
    </source>
</evidence>
<evidence type="ECO:0000313" key="9">
    <source>
        <dbReference type="EMBL" id="KAK7366725.1"/>
    </source>
</evidence>
<dbReference type="PANTHER" id="PTHR32096">
    <property type="entry name" value="WRKY TRANSCRIPTION FACTOR 30-RELATED-RELATED"/>
    <property type="match status" value="1"/>
</dbReference>
<dbReference type="PANTHER" id="PTHR32096:SF80">
    <property type="entry name" value="WRKY TRANSCRIPTION FACTOR 27-RELATED"/>
    <property type="match status" value="1"/>
</dbReference>
<protein>
    <recommendedName>
        <fullName evidence="8">WRKY domain-containing protein</fullName>
    </recommendedName>
</protein>
<evidence type="ECO:0000256" key="5">
    <source>
        <dbReference type="ARBA" id="ARBA00023242"/>
    </source>
</evidence>
<keyword evidence="5" id="KW-0539">Nucleus</keyword>
<keyword evidence="2" id="KW-0805">Transcription regulation</keyword>
<dbReference type="EMBL" id="JAYMYR010000004">
    <property type="protein sequence ID" value="KAK7366725.1"/>
    <property type="molecule type" value="Genomic_DNA"/>
</dbReference>
<evidence type="ECO:0000256" key="3">
    <source>
        <dbReference type="ARBA" id="ARBA00023125"/>
    </source>
</evidence>
<comment type="caution">
    <text evidence="9">The sequence shown here is derived from an EMBL/GenBank/DDBJ whole genome shotgun (WGS) entry which is preliminary data.</text>
</comment>
<proteinExistence type="inferred from homology"/>
<dbReference type="InterPro" id="IPR036576">
    <property type="entry name" value="WRKY_dom_sf"/>
</dbReference>
<dbReference type="GO" id="GO:0000976">
    <property type="term" value="F:transcription cis-regulatory region binding"/>
    <property type="evidence" value="ECO:0007669"/>
    <property type="project" value="TreeGrafter"/>
</dbReference>
<keyword evidence="4" id="KW-0804">Transcription</keyword>
<dbReference type="Proteomes" id="UP001374584">
    <property type="component" value="Unassembled WGS sequence"/>
</dbReference>
<gene>
    <name evidence="9" type="ORF">VNO80_08722</name>
</gene>